<comment type="caution">
    <text evidence="2">The sequence shown here is derived from an EMBL/GenBank/DDBJ whole genome shotgun (WGS) entry which is preliminary data.</text>
</comment>
<feature type="domain" description="Antitoxin SocA-like Panacea" evidence="1">
    <location>
        <begin position="26"/>
        <end position="128"/>
    </location>
</feature>
<dbReference type="EMBL" id="QEQG01000011">
    <property type="protein sequence ID" value="RDF10081.1"/>
    <property type="molecule type" value="Genomic_DNA"/>
</dbReference>
<evidence type="ECO:0000259" key="1">
    <source>
        <dbReference type="Pfam" id="PF13274"/>
    </source>
</evidence>
<reference evidence="2 3" key="1">
    <citation type="submission" date="2018-05" db="EMBL/GenBank/DDBJ databases">
        <title>Draft Genome Sequences for a Diverse set of 7 Haemophilus Species.</title>
        <authorList>
            <person name="Nichols M."/>
            <person name="Topaz N."/>
            <person name="Wang X."/>
            <person name="Wang X."/>
            <person name="Boxrud D."/>
        </authorList>
    </citation>
    <scope>NUCLEOTIDE SEQUENCE [LARGE SCALE GENOMIC DNA]</scope>
    <source>
        <strain evidence="2 3">C2015005473</strain>
    </source>
</reference>
<sequence>MGVIESIVAYICLNYLYSSELSKTRLTKLVYLADWFSSLADGRQITNIKWVFNHYGPYVDDVMNIIENNRNFEVEYSLNTYGTERTTISYHGLEEDIILTDRQREILDVVMKKTSNMYFNDFINYVYSTYPIVSSDRYSYLDLVKLARDYRENNN</sequence>
<evidence type="ECO:0000313" key="3">
    <source>
        <dbReference type="Proteomes" id="UP000253950"/>
    </source>
</evidence>
<protein>
    <submittedName>
        <fullName evidence="2">DUF4065 domain-containing protein</fullName>
    </submittedName>
</protein>
<dbReference type="InterPro" id="IPR025272">
    <property type="entry name" value="SocA_Panacea"/>
</dbReference>
<name>A0ABX9HPB3_9PAST</name>
<evidence type="ECO:0000313" key="2">
    <source>
        <dbReference type="EMBL" id="RDF10081.1"/>
    </source>
</evidence>
<keyword evidence="3" id="KW-1185">Reference proteome</keyword>
<dbReference type="Pfam" id="PF13274">
    <property type="entry name" value="SocA_Panacea"/>
    <property type="match status" value="1"/>
</dbReference>
<organism evidence="2 3">
    <name type="scientific">Haemophilus sputorum</name>
    <dbReference type="NCBI Taxonomy" id="1078480"/>
    <lineage>
        <taxon>Bacteria</taxon>
        <taxon>Pseudomonadati</taxon>
        <taxon>Pseudomonadota</taxon>
        <taxon>Gammaproteobacteria</taxon>
        <taxon>Pasteurellales</taxon>
        <taxon>Pasteurellaceae</taxon>
        <taxon>Haemophilus</taxon>
    </lineage>
</organism>
<accession>A0ABX9HPB3</accession>
<dbReference type="RefSeq" id="WP_111390133.1">
    <property type="nucleotide sequence ID" value="NZ_QEQG01000011.1"/>
</dbReference>
<dbReference type="Proteomes" id="UP000253950">
    <property type="component" value="Unassembled WGS sequence"/>
</dbReference>
<proteinExistence type="predicted"/>
<gene>
    <name evidence="2" type="ORF">DPV84_09070</name>
</gene>